<protein>
    <submittedName>
        <fullName evidence="3">Uncharacterized protein</fullName>
    </submittedName>
</protein>
<gene>
    <name evidence="3" type="ORF">PLEPLA_LOCUS23421</name>
</gene>
<sequence>METLSARQRLKLGKAAFLNIVKNGWRQDESPCGDQGTKASMESSRLERNIQRKSTFRVHGLAAEGFTRLQDQPQSQDPPVISAADPEKLTTQEKRLWLEREYQGQSSAKLKRRRLRKLQQEATAEAEEDRVRKDEEKARRELIKQEYLQRKQESLMEEQGSRSGQAPSKDEVPQEQPKSLHREEYNSLSKGYTTRNSLKVSMLIKAQGSAAGCGGADLSCSHRGSTLSLATETDSVISGGAEPQRAASVCSVESFPMLSRASSRNMERDWENGSIASSIMSTEYNGESWRSATPTTDHLFRDGGCQFRAIYSYSPDTEEIVLDRKQFTAIPTKSVSVSVDALTMSHTPLADQETGARTEEVRAKETLISQLLFI</sequence>
<comment type="caution">
    <text evidence="3">The sequence shown here is derived from an EMBL/GenBank/DDBJ whole genome shotgun (WGS) entry which is preliminary data.</text>
</comment>
<evidence type="ECO:0000256" key="2">
    <source>
        <dbReference type="SAM" id="MobiDB-lite"/>
    </source>
</evidence>
<dbReference type="EMBL" id="CADEAL010001763">
    <property type="protein sequence ID" value="CAB1435338.1"/>
    <property type="molecule type" value="Genomic_DNA"/>
</dbReference>
<evidence type="ECO:0000256" key="1">
    <source>
        <dbReference type="SAM" id="Coils"/>
    </source>
</evidence>
<feature type="compositionally biased region" description="Basic and acidic residues" evidence="2">
    <location>
        <begin position="168"/>
        <end position="185"/>
    </location>
</feature>
<dbReference type="GO" id="GO:0005516">
    <property type="term" value="F:calmodulin binding"/>
    <property type="evidence" value="ECO:0007669"/>
    <property type="project" value="InterPro"/>
</dbReference>
<reference evidence="3" key="1">
    <citation type="submission" date="2020-03" db="EMBL/GenBank/DDBJ databases">
        <authorList>
            <person name="Weist P."/>
        </authorList>
    </citation>
    <scope>NUCLEOTIDE SEQUENCE</scope>
</reference>
<evidence type="ECO:0000313" key="4">
    <source>
        <dbReference type="Proteomes" id="UP001153269"/>
    </source>
</evidence>
<feature type="coiled-coil region" evidence="1">
    <location>
        <begin position="108"/>
        <end position="137"/>
    </location>
</feature>
<feature type="region of interest" description="Disordered" evidence="2">
    <location>
        <begin position="148"/>
        <end position="188"/>
    </location>
</feature>
<feature type="region of interest" description="Disordered" evidence="2">
    <location>
        <begin position="27"/>
        <end position="46"/>
    </location>
</feature>
<dbReference type="InterPro" id="IPR032940">
    <property type="entry name" value="CAMSAP"/>
</dbReference>
<dbReference type="SUPFAM" id="SSF50346">
    <property type="entry name" value="PRC-barrel domain"/>
    <property type="match status" value="1"/>
</dbReference>
<dbReference type="GO" id="GO:0031122">
    <property type="term" value="P:cytoplasmic microtubule organization"/>
    <property type="evidence" value="ECO:0007669"/>
    <property type="project" value="TreeGrafter"/>
</dbReference>
<organism evidence="3 4">
    <name type="scientific">Pleuronectes platessa</name>
    <name type="common">European plaice</name>
    <dbReference type="NCBI Taxonomy" id="8262"/>
    <lineage>
        <taxon>Eukaryota</taxon>
        <taxon>Metazoa</taxon>
        <taxon>Chordata</taxon>
        <taxon>Craniata</taxon>
        <taxon>Vertebrata</taxon>
        <taxon>Euteleostomi</taxon>
        <taxon>Actinopterygii</taxon>
        <taxon>Neopterygii</taxon>
        <taxon>Teleostei</taxon>
        <taxon>Neoteleostei</taxon>
        <taxon>Acanthomorphata</taxon>
        <taxon>Carangaria</taxon>
        <taxon>Pleuronectiformes</taxon>
        <taxon>Pleuronectoidei</taxon>
        <taxon>Pleuronectidae</taxon>
        <taxon>Pleuronectes</taxon>
    </lineage>
</organism>
<accession>A0A9N7YS01</accession>
<keyword evidence="1" id="KW-0175">Coiled coil</keyword>
<dbReference type="InterPro" id="IPR011033">
    <property type="entry name" value="PRC_barrel-like_sf"/>
</dbReference>
<dbReference type="GO" id="GO:0036449">
    <property type="term" value="C:microtubule minus-end"/>
    <property type="evidence" value="ECO:0007669"/>
    <property type="project" value="TreeGrafter"/>
</dbReference>
<keyword evidence="4" id="KW-1185">Reference proteome</keyword>
<feature type="region of interest" description="Disordered" evidence="2">
    <location>
        <begin position="66"/>
        <end position="88"/>
    </location>
</feature>
<name>A0A9N7YS01_PLEPL</name>
<dbReference type="AlphaFoldDB" id="A0A9N7YS01"/>
<proteinExistence type="predicted"/>
<dbReference type="PANTHER" id="PTHR21595">
    <property type="entry name" value="PATRONIN"/>
    <property type="match status" value="1"/>
</dbReference>
<dbReference type="GO" id="GO:0051011">
    <property type="term" value="F:microtubule minus-end binding"/>
    <property type="evidence" value="ECO:0007669"/>
    <property type="project" value="TreeGrafter"/>
</dbReference>
<dbReference type="GO" id="GO:0007026">
    <property type="term" value="P:negative regulation of microtubule depolymerization"/>
    <property type="evidence" value="ECO:0007669"/>
    <property type="project" value="TreeGrafter"/>
</dbReference>
<evidence type="ECO:0000313" key="3">
    <source>
        <dbReference type="EMBL" id="CAB1435338.1"/>
    </source>
</evidence>
<dbReference type="PANTHER" id="PTHR21595:SF3">
    <property type="entry name" value="CALMODULIN-REGULATED SPECTRIN-ASSOCIATED PROTEIN 1"/>
    <property type="match status" value="1"/>
</dbReference>
<dbReference type="Proteomes" id="UP001153269">
    <property type="component" value="Unassembled WGS sequence"/>
</dbReference>